<dbReference type="Pfam" id="PF01382">
    <property type="entry name" value="Avidin"/>
    <property type="match status" value="1"/>
</dbReference>
<name>A0ABD3V2R4_SINWO</name>
<keyword evidence="5" id="KW-1185">Reference proteome</keyword>
<dbReference type="Proteomes" id="UP001634394">
    <property type="component" value="Unassembled WGS sequence"/>
</dbReference>
<comment type="caution">
    <text evidence="4">The sequence shown here is derived from an EMBL/GenBank/DDBJ whole genome shotgun (WGS) entry which is preliminary data.</text>
</comment>
<evidence type="ECO:0000256" key="2">
    <source>
        <dbReference type="ARBA" id="ARBA00022525"/>
    </source>
</evidence>
<reference evidence="4 5" key="1">
    <citation type="submission" date="2024-11" db="EMBL/GenBank/DDBJ databases">
        <title>Chromosome-level genome assembly of the freshwater bivalve Anodonta woodiana.</title>
        <authorList>
            <person name="Chen X."/>
        </authorList>
    </citation>
    <scope>NUCLEOTIDE SEQUENCE [LARGE SCALE GENOMIC DNA]</scope>
    <source>
        <strain evidence="4">MN2024</strain>
        <tissue evidence="4">Gills</tissue>
    </source>
</reference>
<evidence type="ECO:0000256" key="3">
    <source>
        <dbReference type="ARBA" id="ARBA00022729"/>
    </source>
</evidence>
<dbReference type="Gene3D" id="2.40.128.30">
    <property type="entry name" value="Avidin-like"/>
    <property type="match status" value="1"/>
</dbReference>
<dbReference type="AlphaFoldDB" id="A0ABD3V2R4"/>
<keyword evidence="2" id="KW-0964">Secreted</keyword>
<dbReference type="InterPro" id="IPR036896">
    <property type="entry name" value="Avidin-like_sf"/>
</dbReference>
<gene>
    <name evidence="4" type="ORF">ACJMK2_014713</name>
</gene>
<dbReference type="SUPFAM" id="SSF50876">
    <property type="entry name" value="Avidin/streptavidin"/>
    <property type="match status" value="1"/>
</dbReference>
<organism evidence="4 5">
    <name type="scientific">Sinanodonta woodiana</name>
    <name type="common">Chinese pond mussel</name>
    <name type="synonym">Anodonta woodiana</name>
    <dbReference type="NCBI Taxonomy" id="1069815"/>
    <lineage>
        <taxon>Eukaryota</taxon>
        <taxon>Metazoa</taxon>
        <taxon>Spiralia</taxon>
        <taxon>Lophotrochozoa</taxon>
        <taxon>Mollusca</taxon>
        <taxon>Bivalvia</taxon>
        <taxon>Autobranchia</taxon>
        <taxon>Heteroconchia</taxon>
        <taxon>Palaeoheterodonta</taxon>
        <taxon>Unionida</taxon>
        <taxon>Unionoidea</taxon>
        <taxon>Unionidae</taxon>
        <taxon>Unioninae</taxon>
        <taxon>Sinanodonta</taxon>
    </lineage>
</organism>
<dbReference type="PROSITE" id="PS51326">
    <property type="entry name" value="AVIDIN_2"/>
    <property type="match status" value="1"/>
</dbReference>
<comment type="subcellular location">
    <subcellularLocation>
        <location evidence="1">Secreted</location>
    </subcellularLocation>
</comment>
<proteinExistence type="predicted"/>
<sequence>MIVKSNLNFRIVYNKFPCFKRRAKVLNEGGILHDTCDLNGTWINDLDSFIDVSCENGFLFGVYRIPVSNGEDVYELLGNYIVAGKDGKDRIVAFMVSWNNSSCSGNSNSITSYSGVYYSSEGIIYMHSLLTGYMEWTKRWETNLIGHVIFRRV</sequence>
<evidence type="ECO:0000313" key="4">
    <source>
        <dbReference type="EMBL" id="KAL3855506.1"/>
    </source>
</evidence>
<evidence type="ECO:0000313" key="5">
    <source>
        <dbReference type="Proteomes" id="UP001634394"/>
    </source>
</evidence>
<accession>A0ABD3V2R4</accession>
<dbReference type="EMBL" id="JBJQND010000014">
    <property type="protein sequence ID" value="KAL3855506.1"/>
    <property type="molecule type" value="Genomic_DNA"/>
</dbReference>
<protein>
    <submittedName>
        <fullName evidence="4">Uncharacterized protein</fullName>
    </submittedName>
</protein>
<keyword evidence="3" id="KW-0732">Signal</keyword>
<evidence type="ECO:0000256" key="1">
    <source>
        <dbReference type="ARBA" id="ARBA00004613"/>
    </source>
</evidence>
<dbReference type="InterPro" id="IPR005468">
    <property type="entry name" value="Avidin/str"/>
</dbReference>
<dbReference type="GO" id="GO:0005576">
    <property type="term" value="C:extracellular region"/>
    <property type="evidence" value="ECO:0007669"/>
    <property type="project" value="UniProtKB-SubCell"/>
</dbReference>